<keyword evidence="11" id="KW-1185">Reference proteome</keyword>
<dbReference type="GO" id="GO:0008270">
    <property type="term" value="F:zinc ion binding"/>
    <property type="evidence" value="ECO:0007669"/>
    <property type="project" value="UniProtKB-KW"/>
</dbReference>
<evidence type="ECO:0000259" key="8">
    <source>
        <dbReference type="Pfam" id="PF07967"/>
    </source>
</evidence>
<evidence type="ECO:0000256" key="5">
    <source>
        <dbReference type="ARBA" id="ARBA00023242"/>
    </source>
</evidence>
<evidence type="ECO:0000313" key="10">
    <source>
        <dbReference type="EMBL" id="KAK7102648.1"/>
    </source>
</evidence>
<dbReference type="GO" id="GO:0005634">
    <property type="term" value="C:nucleus"/>
    <property type="evidence" value="ECO:0007669"/>
    <property type="project" value="UniProtKB-SubCell"/>
</dbReference>
<feature type="compositionally biased region" description="Gly residues" evidence="7">
    <location>
        <begin position="239"/>
        <end position="250"/>
    </location>
</feature>
<comment type="function">
    <text evidence="6">Required for proper positioning of a substantial amount of TPR at the nuclear basket (NB) through interaction with TPR.</text>
</comment>
<proteinExistence type="predicted"/>
<dbReference type="EMBL" id="JBAMIC010000010">
    <property type="protein sequence ID" value="KAK7102648.1"/>
    <property type="molecule type" value="Genomic_DNA"/>
</dbReference>
<evidence type="ECO:0000256" key="1">
    <source>
        <dbReference type="ARBA" id="ARBA00004123"/>
    </source>
</evidence>
<evidence type="ECO:0000256" key="2">
    <source>
        <dbReference type="ARBA" id="ARBA00022723"/>
    </source>
</evidence>
<feature type="region of interest" description="Disordered" evidence="7">
    <location>
        <begin position="213"/>
        <end position="253"/>
    </location>
</feature>
<keyword evidence="4" id="KW-0862">Zinc</keyword>
<feature type="domain" description="NuBaID C-terminal" evidence="9">
    <location>
        <begin position="120"/>
        <end position="215"/>
    </location>
</feature>
<evidence type="ECO:0000313" key="11">
    <source>
        <dbReference type="Proteomes" id="UP001374579"/>
    </source>
</evidence>
<dbReference type="Pfam" id="PF07967">
    <property type="entry name" value="zf-C3HC"/>
    <property type="match status" value="1"/>
</dbReference>
<accession>A0AAN9GBA8</accession>
<dbReference type="PANTHER" id="PTHR15835:SF6">
    <property type="entry name" value="ZINC FINGER C3HC-TYPE PROTEIN 1"/>
    <property type="match status" value="1"/>
</dbReference>
<dbReference type="InterPro" id="IPR013909">
    <property type="entry name" value="NuBaID_C"/>
</dbReference>
<comment type="caution">
    <text evidence="10">The sequence shown here is derived from an EMBL/GenBank/DDBJ whole genome shotgun (WGS) entry which is preliminary data.</text>
</comment>
<dbReference type="AlphaFoldDB" id="A0AAN9GBA8"/>
<feature type="region of interest" description="Disordered" evidence="7">
    <location>
        <begin position="153"/>
        <end position="180"/>
    </location>
</feature>
<keyword evidence="2" id="KW-0479">Metal-binding</keyword>
<gene>
    <name evidence="10" type="ORF">V1264_020838</name>
</gene>
<organism evidence="10 11">
    <name type="scientific">Littorina saxatilis</name>
    <dbReference type="NCBI Taxonomy" id="31220"/>
    <lineage>
        <taxon>Eukaryota</taxon>
        <taxon>Metazoa</taxon>
        <taxon>Spiralia</taxon>
        <taxon>Lophotrochozoa</taxon>
        <taxon>Mollusca</taxon>
        <taxon>Gastropoda</taxon>
        <taxon>Caenogastropoda</taxon>
        <taxon>Littorinimorpha</taxon>
        <taxon>Littorinoidea</taxon>
        <taxon>Littorinidae</taxon>
        <taxon>Littorina</taxon>
    </lineage>
</organism>
<feature type="domain" description="C3HC-type" evidence="8">
    <location>
        <begin position="1"/>
        <end position="86"/>
    </location>
</feature>
<reference evidence="10 11" key="1">
    <citation type="submission" date="2024-02" db="EMBL/GenBank/DDBJ databases">
        <title>Chromosome-scale genome assembly of the rough periwinkle Littorina saxatilis.</title>
        <authorList>
            <person name="De Jode A."/>
            <person name="Faria R."/>
            <person name="Formenti G."/>
            <person name="Sims Y."/>
            <person name="Smith T.P."/>
            <person name="Tracey A."/>
            <person name="Wood J.M.D."/>
            <person name="Zagrodzka Z.B."/>
            <person name="Johannesson K."/>
            <person name="Butlin R.K."/>
            <person name="Leder E.H."/>
        </authorList>
    </citation>
    <scope>NUCLEOTIDE SEQUENCE [LARGE SCALE GENOMIC DNA]</scope>
    <source>
        <strain evidence="10">Snail1</strain>
        <tissue evidence="10">Muscle</tissue>
    </source>
</reference>
<comment type="subcellular location">
    <subcellularLocation>
        <location evidence="1">Nucleus</location>
    </subcellularLocation>
</comment>
<evidence type="ECO:0000259" key="9">
    <source>
        <dbReference type="Pfam" id="PF08600"/>
    </source>
</evidence>
<protein>
    <recommendedName>
        <fullName evidence="12">Nuclear-interacting partner of ALK</fullName>
    </recommendedName>
</protein>
<evidence type="ECO:0000256" key="3">
    <source>
        <dbReference type="ARBA" id="ARBA00022771"/>
    </source>
</evidence>
<evidence type="ECO:0000256" key="6">
    <source>
        <dbReference type="ARBA" id="ARBA00044931"/>
    </source>
</evidence>
<sequence length="318" mass="34511">MLHCTACGANLCGSLGSKANAKAYKEASEELRKKLLSSHEKFCTLAVNPCPESYLKVSLHDLEELRKNFLQRVDALRQSADLLPELVYTHLDTWGFAEVHAAKFCAEDDMLETDTPTQVITLAFTGWTLCEKNQQIVVCSMCRRQMGLWNFTPAGSRPASNGSDERQEVDDSGDSAIPSKMRKIEPQSTLDPISSHHAWCPWIALHTPSEDAMTLVPTPESSPTPDSSAATPEDERSGGSPGGGGGGGDAGRVVMNQKQPAWVLGVRLVAPGLLSQSRRLVQQVRQSSIVEGLHCIRKVLKAWSSPENPKTSSTTSPS</sequence>
<evidence type="ECO:0000256" key="7">
    <source>
        <dbReference type="SAM" id="MobiDB-lite"/>
    </source>
</evidence>
<feature type="compositionally biased region" description="Low complexity" evidence="7">
    <location>
        <begin position="217"/>
        <end position="231"/>
    </location>
</feature>
<dbReference type="PANTHER" id="PTHR15835">
    <property type="entry name" value="NUCLEAR-INTERACTING PARTNER OF ALK"/>
    <property type="match status" value="1"/>
</dbReference>
<name>A0AAN9GBA8_9CAEN</name>
<evidence type="ECO:0008006" key="12">
    <source>
        <dbReference type="Google" id="ProtNLM"/>
    </source>
</evidence>
<keyword evidence="5" id="KW-0539">Nucleus</keyword>
<dbReference type="InterPro" id="IPR012935">
    <property type="entry name" value="NuBaID_N"/>
</dbReference>
<dbReference type="Proteomes" id="UP001374579">
    <property type="component" value="Unassembled WGS sequence"/>
</dbReference>
<dbReference type="Pfam" id="PF08600">
    <property type="entry name" value="NuBaID_C"/>
    <property type="match status" value="1"/>
</dbReference>
<keyword evidence="3" id="KW-0863">Zinc-finger</keyword>
<evidence type="ECO:0000256" key="4">
    <source>
        <dbReference type="ARBA" id="ARBA00022833"/>
    </source>
</evidence>